<keyword evidence="4" id="KW-1185">Reference proteome</keyword>
<evidence type="ECO:0000313" key="3">
    <source>
        <dbReference type="EMBL" id="KAJ3127033.1"/>
    </source>
</evidence>
<keyword evidence="2" id="KW-1133">Transmembrane helix</keyword>
<feature type="region of interest" description="Disordered" evidence="1">
    <location>
        <begin position="1"/>
        <end position="88"/>
    </location>
</feature>
<dbReference type="Proteomes" id="UP001211907">
    <property type="component" value="Unassembled WGS sequence"/>
</dbReference>
<dbReference type="InterPro" id="IPR036047">
    <property type="entry name" value="F-box-like_dom_sf"/>
</dbReference>
<feature type="compositionally biased region" description="Acidic residues" evidence="1">
    <location>
        <begin position="52"/>
        <end position="62"/>
    </location>
</feature>
<name>A0AAD5XE00_9FUNG</name>
<dbReference type="AlphaFoldDB" id="A0AAD5XE00"/>
<feature type="compositionally biased region" description="Acidic residues" evidence="1">
    <location>
        <begin position="607"/>
        <end position="627"/>
    </location>
</feature>
<gene>
    <name evidence="3" type="ORF">HK100_009976</name>
</gene>
<dbReference type="EMBL" id="JADGJH010000531">
    <property type="protein sequence ID" value="KAJ3127033.1"/>
    <property type="molecule type" value="Genomic_DNA"/>
</dbReference>
<proteinExistence type="predicted"/>
<keyword evidence="2" id="KW-0472">Membrane</keyword>
<dbReference type="SUPFAM" id="SSF81383">
    <property type="entry name" value="F-box domain"/>
    <property type="match status" value="1"/>
</dbReference>
<evidence type="ECO:0008006" key="5">
    <source>
        <dbReference type="Google" id="ProtNLM"/>
    </source>
</evidence>
<feature type="compositionally biased region" description="Acidic residues" evidence="1">
    <location>
        <begin position="162"/>
        <end position="182"/>
    </location>
</feature>
<protein>
    <recommendedName>
        <fullName evidence="5">F-box domain-containing protein</fullName>
    </recommendedName>
</protein>
<feature type="transmembrane region" description="Helical" evidence="2">
    <location>
        <begin position="330"/>
        <end position="360"/>
    </location>
</feature>
<evidence type="ECO:0000256" key="2">
    <source>
        <dbReference type="SAM" id="Phobius"/>
    </source>
</evidence>
<feature type="compositionally biased region" description="Low complexity" evidence="1">
    <location>
        <begin position="1"/>
        <end position="51"/>
    </location>
</feature>
<comment type="caution">
    <text evidence="3">The sequence shown here is derived from an EMBL/GenBank/DDBJ whole genome shotgun (WGS) entry which is preliminary data.</text>
</comment>
<keyword evidence="2" id="KW-0812">Transmembrane</keyword>
<reference evidence="3" key="1">
    <citation type="submission" date="2020-05" db="EMBL/GenBank/DDBJ databases">
        <title>Phylogenomic resolution of chytrid fungi.</title>
        <authorList>
            <person name="Stajich J.E."/>
            <person name="Amses K."/>
            <person name="Simmons R."/>
            <person name="Seto K."/>
            <person name="Myers J."/>
            <person name="Bonds A."/>
            <person name="Quandt C.A."/>
            <person name="Barry K."/>
            <person name="Liu P."/>
            <person name="Grigoriev I."/>
            <person name="Longcore J.E."/>
            <person name="James T.Y."/>
        </authorList>
    </citation>
    <scope>NUCLEOTIDE SEQUENCE</scope>
    <source>
        <strain evidence="3">JEL0513</strain>
    </source>
</reference>
<feature type="region of interest" description="Disordered" evidence="1">
    <location>
        <begin position="591"/>
        <end position="635"/>
    </location>
</feature>
<evidence type="ECO:0000256" key="1">
    <source>
        <dbReference type="SAM" id="MobiDB-lite"/>
    </source>
</evidence>
<evidence type="ECO:0000313" key="4">
    <source>
        <dbReference type="Proteomes" id="UP001211907"/>
    </source>
</evidence>
<organism evidence="3 4">
    <name type="scientific">Physocladia obscura</name>
    <dbReference type="NCBI Taxonomy" id="109957"/>
    <lineage>
        <taxon>Eukaryota</taxon>
        <taxon>Fungi</taxon>
        <taxon>Fungi incertae sedis</taxon>
        <taxon>Chytridiomycota</taxon>
        <taxon>Chytridiomycota incertae sedis</taxon>
        <taxon>Chytridiomycetes</taxon>
        <taxon>Chytridiales</taxon>
        <taxon>Chytriomycetaceae</taxon>
        <taxon>Physocladia</taxon>
    </lineage>
</organism>
<feature type="region of interest" description="Disordered" evidence="1">
    <location>
        <begin position="162"/>
        <end position="191"/>
    </location>
</feature>
<accession>A0AAD5XE00</accession>
<feature type="compositionally biased region" description="Low complexity" evidence="1">
    <location>
        <begin position="63"/>
        <end position="76"/>
    </location>
</feature>
<feature type="compositionally biased region" description="Basic and acidic residues" evidence="1">
    <location>
        <begin position="77"/>
        <end position="88"/>
    </location>
</feature>
<sequence>MNALSALSAPAAPQPSSSSSSSSSSSLPSSLLFVDTASISDSDSCSSNGNGNDDDGADDTEWDASASTSASESAGSDSERSGKSGRRGYEKATATLQRIQQRHHHSHHLHHVDAAKDGLKAKAKRSSKPTTPVSAAYAMVGVWAKGLLPRLLASASDADFDDASDDAADSSDAIDDAGDDTGDGTRRSPPTRICHPCPLSHLPPELLHQIFCILPSSSLAALLYTAPKISAVAVALLSSRCHYINDLDDLRAFTHDLPFLHSTPSSIIAHRRLSSQNFSLSAASSSLLRPVHPNLMYQLKQQQIGPMFYRAGTMILFARHFTRLIPEARVLLGVGYAMVLAWFMCLFYLFPFLGALTLYFAMDVVDLVCRSAFQLFYSLPLFLLATILPKTHYLHPSQPPREPRIPGLLIRRLKFTAATAPLIADQTEPQRCCGLAGTGWDNHYETTPTPTDTTITGKPAHPSPLSQLSSLPVAAATTATATAATGGLLATQKTATAPFWGLMSPYTPWHLYLLTHTLATHEEITHLTLSRISLAWWFRLHPVSQLRVLVLQTCEMDETGIGLVAKAFEGVRGVVLRGSEVRCGGWDVESIRRGSSSASPSHSGGGDSDEGDSGNGGSDDDDYEESDEKGWWGKRSASTTEAVTMKATSENSTVSLFKSVRVVRFEMCATACAIDAVRMVLDRCPIVERVEFVGCGIDDEVFLEADAGGIVEFETIHDCRTESSYEENGSQGLHDSGVVVPEGIVVHNELWFEGQRNFEERIDCCIIATRRFLKERAAVAAAVLAVQQELYPSNTNLNVDSNNTINIGAEEVFNLEETESVLEDDFIPLETPAGFRKCIVVQGKSLQGLRNKWYMHVKSRQRGFWAH</sequence>
<feature type="transmembrane region" description="Helical" evidence="2">
    <location>
        <begin position="367"/>
        <end position="388"/>
    </location>
</feature>